<evidence type="ECO:0000313" key="3">
    <source>
        <dbReference type="Proteomes" id="UP001341840"/>
    </source>
</evidence>
<name>A0ABU6SHE7_9FABA</name>
<gene>
    <name evidence="2" type="ORF">PIB30_050184</name>
</gene>
<proteinExistence type="predicted"/>
<keyword evidence="3" id="KW-1185">Reference proteome</keyword>
<evidence type="ECO:0000313" key="2">
    <source>
        <dbReference type="EMBL" id="MED6135820.1"/>
    </source>
</evidence>
<organism evidence="2 3">
    <name type="scientific">Stylosanthes scabra</name>
    <dbReference type="NCBI Taxonomy" id="79078"/>
    <lineage>
        <taxon>Eukaryota</taxon>
        <taxon>Viridiplantae</taxon>
        <taxon>Streptophyta</taxon>
        <taxon>Embryophyta</taxon>
        <taxon>Tracheophyta</taxon>
        <taxon>Spermatophyta</taxon>
        <taxon>Magnoliopsida</taxon>
        <taxon>eudicotyledons</taxon>
        <taxon>Gunneridae</taxon>
        <taxon>Pentapetalae</taxon>
        <taxon>rosids</taxon>
        <taxon>fabids</taxon>
        <taxon>Fabales</taxon>
        <taxon>Fabaceae</taxon>
        <taxon>Papilionoideae</taxon>
        <taxon>50 kb inversion clade</taxon>
        <taxon>dalbergioids sensu lato</taxon>
        <taxon>Dalbergieae</taxon>
        <taxon>Pterocarpus clade</taxon>
        <taxon>Stylosanthes</taxon>
    </lineage>
</organism>
<accession>A0ABU6SHE7</accession>
<comment type="caution">
    <text evidence="2">The sequence shown here is derived from an EMBL/GenBank/DDBJ whole genome shotgun (WGS) entry which is preliminary data.</text>
</comment>
<dbReference type="EMBL" id="JASCZI010060758">
    <property type="protein sequence ID" value="MED6135820.1"/>
    <property type="molecule type" value="Genomic_DNA"/>
</dbReference>
<dbReference type="Proteomes" id="UP001341840">
    <property type="component" value="Unassembled WGS sequence"/>
</dbReference>
<evidence type="ECO:0000256" key="1">
    <source>
        <dbReference type="SAM" id="MobiDB-lite"/>
    </source>
</evidence>
<sequence>MESSKHAHIQASKQVVEDEPEPVMQAILEVCKVVNNEVAEARVGTCKQAEVVAVVATGDDFDAPSFDLGIDNSQPKSTAEIYDLDDFPNTDNTVTPSAPVQVPMQ</sequence>
<reference evidence="2 3" key="1">
    <citation type="journal article" date="2023" name="Plants (Basel)">
        <title>Bridging the Gap: Combining Genomics and Transcriptomics Approaches to Understand Stylosanthes scabra, an Orphan Legume from the Brazilian Caatinga.</title>
        <authorList>
            <person name="Ferreira-Neto J.R.C."/>
            <person name="da Silva M.D."/>
            <person name="Binneck E."/>
            <person name="de Melo N.F."/>
            <person name="da Silva R.H."/>
            <person name="de Melo A.L.T.M."/>
            <person name="Pandolfi V."/>
            <person name="Bustamante F.O."/>
            <person name="Brasileiro-Vidal A.C."/>
            <person name="Benko-Iseppon A.M."/>
        </authorList>
    </citation>
    <scope>NUCLEOTIDE SEQUENCE [LARGE SCALE GENOMIC DNA]</scope>
    <source>
        <tissue evidence="2">Leaves</tissue>
    </source>
</reference>
<protein>
    <submittedName>
        <fullName evidence="2">Uncharacterized protein</fullName>
    </submittedName>
</protein>
<feature type="region of interest" description="Disordered" evidence="1">
    <location>
        <begin position="85"/>
        <end position="105"/>
    </location>
</feature>
<feature type="compositionally biased region" description="Polar residues" evidence="1">
    <location>
        <begin position="89"/>
        <end position="105"/>
    </location>
</feature>